<keyword evidence="2 5" id="KW-0812">Transmembrane</keyword>
<dbReference type="PANTHER" id="PTHR43461">
    <property type="entry name" value="TRANSMEMBRANE PROTEIN 256"/>
    <property type="match status" value="1"/>
</dbReference>
<dbReference type="InterPro" id="IPR006696">
    <property type="entry name" value="DUF423"/>
</dbReference>
<feature type="transmembrane region" description="Helical" evidence="5">
    <location>
        <begin position="82"/>
        <end position="103"/>
    </location>
</feature>
<feature type="transmembrane region" description="Helical" evidence="5">
    <location>
        <begin position="21"/>
        <end position="43"/>
    </location>
</feature>
<evidence type="ECO:0000256" key="5">
    <source>
        <dbReference type="SAM" id="Phobius"/>
    </source>
</evidence>
<evidence type="ECO:0000256" key="1">
    <source>
        <dbReference type="ARBA" id="ARBA00004141"/>
    </source>
</evidence>
<dbReference type="AlphaFoldDB" id="A0A8T0H695"/>
<keyword evidence="3 5" id="KW-1133">Transmembrane helix</keyword>
<evidence type="ECO:0000313" key="6">
    <source>
        <dbReference type="EMBL" id="KAG0566295.1"/>
    </source>
</evidence>
<organism evidence="6 7">
    <name type="scientific">Ceratodon purpureus</name>
    <name type="common">Fire moss</name>
    <name type="synonym">Dicranum purpureum</name>
    <dbReference type="NCBI Taxonomy" id="3225"/>
    <lineage>
        <taxon>Eukaryota</taxon>
        <taxon>Viridiplantae</taxon>
        <taxon>Streptophyta</taxon>
        <taxon>Embryophyta</taxon>
        <taxon>Bryophyta</taxon>
        <taxon>Bryophytina</taxon>
        <taxon>Bryopsida</taxon>
        <taxon>Dicranidae</taxon>
        <taxon>Pseudoditrichales</taxon>
        <taxon>Ditrichaceae</taxon>
        <taxon>Ceratodon</taxon>
    </lineage>
</organism>
<dbReference type="Proteomes" id="UP000822688">
    <property type="component" value="Chromosome 7"/>
</dbReference>
<dbReference type="PANTHER" id="PTHR43461:SF1">
    <property type="entry name" value="TRANSMEMBRANE PROTEIN 256"/>
    <property type="match status" value="1"/>
</dbReference>
<name>A0A8T0H695_CERPU</name>
<reference evidence="6" key="1">
    <citation type="submission" date="2020-06" db="EMBL/GenBank/DDBJ databases">
        <title>WGS assembly of Ceratodon purpureus strain R40.</title>
        <authorList>
            <person name="Carey S.B."/>
            <person name="Jenkins J."/>
            <person name="Shu S."/>
            <person name="Lovell J.T."/>
            <person name="Sreedasyam A."/>
            <person name="Maumus F."/>
            <person name="Tiley G.P."/>
            <person name="Fernandez-Pozo N."/>
            <person name="Barry K."/>
            <person name="Chen C."/>
            <person name="Wang M."/>
            <person name="Lipzen A."/>
            <person name="Daum C."/>
            <person name="Saski C.A."/>
            <person name="Payton A.C."/>
            <person name="Mcbreen J.C."/>
            <person name="Conrad R.E."/>
            <person name="Kollar L.M."/>
            <person name="Olsson S."/>
            <person name="Huttunen S."/>
            <person name="Landis J.B."/>
            <person name="Wickett N.J."/>
            <person name="Johnson M.G."/>
            <person name="Rensing S.A."/>
            <person name="Grimwood J."/>
            <person name="Schmutz J."/>
            <person name="Mcdaniel S.F."/>
        </authorList>
    </citation>
    <scope>NUCLEOTIDE SEQUENCE</scope>
    <source>
        <strain evidence="6">R40</strain>
    </source>
</reference>
<comment type="subcellular location">
    <subcellularLocation>
        <location evidence="1">Membrane</location>
        <topology evidence="1">Multi-pass membrane protein</topology>
    </subcellularLocation>
</comment>
<sequence length="128" mass="13739">MDESGGLEAPLVKRRVSEADFIWFKVAAISGMLAVGLGAYGTHMFKPTNPTNKDVWQTASLYHLVHTVALLAAPLTKRPRVFGGLLTFGLVAFSGSCYIAALYENRSLSLPAPFGGFGFIGAWASLLF</sequence>
<accession>A0A8T0H695</accession>
<comment type="caution">
    <text evidence="6">The sequence shown here is derived from an EMBL/GenBank/DDBJ whole genome shotgun (WGS) entry which is preliminary data.</text>
</comment>
<protein>
    <recommendedName>
        <fullName evidence="8">Transmembrane protein</fullName>
    </recommendedName>
</protein>
<proteinExistence type="predicted"/>
<evidence type="ECO:0000256" key="3">
    <source>
        <dbReference type="ARBA" id="ARBA00022989"/>
    </source>
</evidence>
<evidence type="ECO:0000256" key="4">
    <source>
        <dbReference type="ARBA" id="ARBA00023136"/>
    </source>
</evidence>
<dbReference type="EMBL" id="CM026428">
    <property type="protein sequence ID" value="KAG0566295.1"/>
    <property type="molecule type" value="Genomic_DNA"/>
</dbReference>
<gene>
    <name evidence="6" type="ORF">KC19_7G052900</name>
</gene>
<dbReference type="GO" id="GO:0016020">
    <property type="term" value="C:membrane"/>
    <property type="evidence" value="ECO:0007669"/>
    <property type="project" value="UniProtKB-SubCell"/>
</dbReference>
<keyword evidence="4 5" id="KW-0472">Membrane</keyword>
<evidence type="ECO:0000313" key="7">
    <source>
        <dbReference type="Proteomes" id="UP000822688"/>
    </source>
</evidence>
<keyword evidence="7" id="KW-1185">Reference proteome</keyword>
<feature type="transmembrane region" description="Helical" evidence="5">
    <location>
        <begin position="109"/>
        <end position="127"/>
    </location>
</feature>
<evidence type="ECO:0000256" key="2">
    <source>
        <dbReference type="ARBA" id="ARBA00022692"/>
    </source>
</evidence>
<feature type="transmembrane region" description="Helical" evidence="5">
    <location>
        <begin position="55"/>
        <end position="75"/>
    </location>
</feature>
<evidence type="ECO:0008006" key="8">
    <source>
        <dbReference type="Google" id="ProtNLM"/>
    </source>
</evidence>
<dbReference type="Pfam" id="PF04241">
    <property type="entry name" value="DUF423"/>
    <property type="match status" value="1"/>
</dbReference>